<dbReference type="PANTHER" id="PTHR46254:SF3">
    <property type="entry name" value="SECRETED PROTEIN"/>
    <property type="match status" value="1"/>
</dbReference>
<dbReference type="PANTHER" id="PTHR46254">
    <property type="entry name" value="PROTEIN GVQW1-RELATED"/>
    <property type="match status" value="1"/>
</dbReference>
<proteinExistence type="predicted"/>
<reference evidence="1" key="1">
    <citation type="submission" date="2025-08" db="UniProtKB">
        <authorList>
            <consortium name="Ensembl"/>
        </authorList>
    </citation>
    <scope>IDENTIFICATION</scope>
</reference>
<accession>A0A7N9D593</accession>
<dbReference type="GeneTree" id="ENSGT00940000161627"/>
<name>A0A7N9D593_MACFA</name>
<dbReference type="PRINTS" id="PR02045">
    <property type="entry name" value="F138DOMAIN"/>
</dbReference>
<reference evidence="1" key="2">
    <citation type="submission" date="2025-09" db="UniProtKB">
        <authorList>
            <consortium name="Ensembl"/>
        </authorList>
    </citation>
    <scope>IDENTIFICATION</scope>
</reference>
<dbReference type="Proteomes" id="UP000233100">
    <property type="component" value="Unplaced"/>
</dbReference>
<dbReference type="Ensembl" id="ENSMFAT00000092043.1">
    <property type="protein sequence ID" value="ENSMFAP00000061461.1"/>
    <property type="gene ID" value="ENSMFAG00000050126.1"/>
</dbReference>
<sequence>MKVNSVTQDGMQRQDLSSLQPLPPGFKRFSCLSLLSSWDYRHVPPCPENFCIFQKDTFHYVGQAGLKPLASSDPCTSTFQSAGIISMSHSAQPKRIALNSMYETKRNVCPSILYCIWPGAEDRLVVL</sequence>
<organism evidence="1 2">
    <name type="scientific">Macaca fascicularis</name>
    <name type="common">Crab-eating macaque</name>
    <name type="synonym">Cynomolgus monkey</name>
    <dbReference type="NCBI Taxonomy" id="9541"/>
    <lineage>
        <taxon>Eukaryota</taxon>
        <taxon>Metazoa</taxon>
        <taxon>Chordata</taxon>
        <taxon>Craniata</taxon>
        <taxon>Vertebrata</taxon>
        <taxon>Euteleostomi</taxon>
        <taxon>Mammalia</taxon>
        <taxon>Eutheria</taxon>
        <taxon>Euarchontoglires</taxon>
        <taxon>Primates</taxon>
        <taxon>Haplorrhini</taxon>
        <taxon>Catarrhini</taxon>
        <taxon>Cercopithecidae</taxon>
        <taxon>Cercopithecinae</taxon>
        <taxon>Macaca</taxon>
    </lineage>
</organism>
<protein>
    <submittedName>
        <fullName evidence="1">Uncharacterized protein</fullName>
    </submittedName>
</protein>
<evidence type="ECO:0000313" key="1">
    <source>
        <dbReference type="Ensembl" id="ENSMFAP00000061461.1"/>
    </source>
</evidence>
<evidence type="ECO:0000313" key="2">
    <source>
        <dbReference type="Proteomes" id="UP000233100"/>
    </source>
</evidence>
<dbReference type="AlphaFoldDB" id="A0A7N9D593"/>
<keyword evidence="2" id="KW-1185">Reference proteome</keyword>